<dbReference type="InterPro" id="IPR011010">
    <property type="entry name" value="DNA_brk_join_enz"/>
</dbReference>
<dbReference type="InterPro" id="IPR002104">
    <property type="entry name" value="Integrase_catalytic"/>
</dbReference>
<dbReference type="SUPFAM" id="SSF56349">
    <property type="entry name" value="DNA breaking-rejoining enzymes"/>
    <property type="match status" value="1"/>
</dbReference>
<evidence type="ECO:0000256" key="2">
    <source>
        <dbReference type="ARBA" id="ARBA00022908"/>
    </source>
</evidence>
<dbReference type="GO" id="GO:0015074">
    <property type="term" value="P:DNA integration"/>
    <property type="evidence" value="ECO:0007669"/>
    <property type="project" value="UniProtKB-KW"/>
</dbReference>
<name>A0A3E3EAZ1_9FIRM</name>
<reference evidence="6 7" key="1">
    <citation type="submission" date="2018-08" db="EMBL/GenBank/DDBJ databases">
        <title>A genome reference for cultivated species of the human gut microbiota.</title>
        <authorList>
            <person name="Zou Y."/>
            <person name="Xue W."/>
            <person name="Luo G."/>
        </authorList>
    </citation>
    <scope>NUCLEOTIDE SEQUENCE [LARGE SCALE GENOMIC DNA]</scope>
    <source>
        <strain evidence="6 7">OM06-4</strain>
    </source>
</reference>
<dbReference type="InterPro" id="IPR028259">
    <property type="entry name" value="AP2-like_int_N"/>
</dbReference>
<evidence type="ECO:0000313" key="6">
    <source>
        <dbReference type="EMBL" id="RGD78979.1"/>
    </source>
</evidence>
<organism evidence="6 7">
    <name type="scientific">Thomasclavelia ramosa</name>
    <dbReference type="NCBI Taxonomy" id="1547"/>
    <lineage>
        <taxon>Bacteria</taxon>
        <taxon>Bacillati</taxon>
        <taxon>Bacillota</taxon>
        <taxon>Erysipelotrichia</taxon>
        <taxon>Erysipelotrichales</taxon>
        <taxon>Coprobacillaceae</taxon>
        <taxon>Thomasclavelia</taxon>
    </lineage>
</organism>
<dbReference type="Proteomes" id="UP000261032">
    <property type="component" value="Unassembled WGS sequence"/>
</dbReference>
<dbReference type="PANTHER" id="PTHR30629:SF2">
    <property type="entry name" value="PROPHAGE INTEGRASE INTS-RELATED"/>
    <property type="match status" value="1"/>
</dbReference>
<dbReference type="Pfam" id="PF14657">
    <property type="entry name" value="Arm-DNA-bind_4"/>
    <property type="match status" value="1"/>
</dbReference>
<evidence type="ECO:0000256" key="4">
    <source>
        <dbReference type="ARBA" id="ARBA00023172"/>
    </source>
</evidence>
<sequence>MSIRKLRSKKYGYIYQVDMRYKDPYGVTQRHTKSGFRTKKEARNYEASIIEKSNAKVLIPESRKRTLNDVFDEYVEIEGKIKWAPATLYYYIKTHQTYVKGNFGNVPIESVSYVSLQAHINALSQRYNYPTVKNIKKVYSVIFKHGVRAGYISINPVPNILLPNKPEKKEGVEIISDDDLKRLIEEIIKASPNRCFAKKAQYKYKSYGIALLIGRYTGLRISEVMALKKEDFDLERNQLTIRRRIEHAGLKRKEIYLTERLKTKSSKARVEICSILSEYLKSWFVENPYDFVICDEHGDFISPVNFQERIRDTAKKLDIKFHYHMLRHTYATELMVAGVNPIIVRDLLRHSTVNTTWNVYTHPSREDQRKVLDDLYDDEVKCFDDNMKIKM</sequence>
<comment type="caution">
    <text evidence="6">The sequence shown here is derived from an EMBL/GenBank/DDBJ whole genome shotgun (WGS) entry which is preliminary data.</text>
</comment>
<dbReference type="Gene3D" id="1.10.443.10">
    <property type="entry name" value="Intergrase catalytic core"/>
    <property type="match status" value="1"/>
</dbReference>
<dbReference type="Gene3D" id="1.10.150.130">
    <property type="match status" value="1"/>
</dbReference>
<evidence type="ECO:0000256" key="1">
    <source>
        <dbReference type="ARBA" id="ARBA00008857"/>
    </source>
</evidence>
<evidence type="ECO:0000259" key="5">
    <source>
        <dbReference type="PROSITE" id="PS51898"/>
    </source>
</evidence>
<dbReference type="RefSeq" id="WP_117582498.1">
    <property type="nucleotide sequence ID" value="NZ_JAQEEX010000043.1"/>
</dbReference>
<dbReference type="CDD" id="cd01189">
    <property type="entry name" value="INT_ICEBs1_C_like"/>
    <property type="match status" value="1"/>
</dbReference>
<accession>A0A3E3EAZ1</accession>
<protein>
    <submittedName>
        <fullName evidence="6">Site-specific integrase</fullName>
    </submittedName>
</protein>
<dbReference type="AlphaFoldDB" id="A0A3E3EAZ1"/>
<feature type="domain" description="Tyr recombinase" evidence="5">
    <location>
        <begin position="170"/>
        <end position="373"/>
    </location>
</feature>
<keyword evidence="4" id="KW-0233">DNA recombination</keyword>
<keyword evidence="2" id="KW-0229">DNA integration</keyword>
<dbReference type="Pfam" id="PF00589">
    <property type="entry name" value="Phage_integrase"/>
    <property type="match status" value="1"/>
</dbReference>
<gene>
    <name evidence="6" type="ORF">DXB93_16635</name>
</gene>
<dbReference type="PROSITE" id="PS51898">
    <property type="entry name" value="TYR_RECOMBINASE"/>
    <property type="match status" value="1"/>
</dbReference>
<dbReference type="GO" id="GO:0006310">
    <property type="term" value="P:DNA recombination"/>
    <property type="evidence" value="ECO:0007669"/>
    <property type="project" value="UniProtKB-KW"/>
</dbReference>
<proteinExistence type="inferred from homology"/>
<keyword evidence="3" id="KW-0238">DNA-binding</keyword>
<comment type="similarity">
    <text evidence="1">Belongs to the 'phage' integrase family.</text>
</comment>
<dbReference type="EMBL" id="QUSL01000040">
    <property type="protein sequence ID" value="RGD78979.1"/>
    <property type="molecule type" value="Genomic_DNA"/>
</dbReference>
<dbReference type="GO" id="GO:0003677">
    <property type="term" value="F:DNA binding"/>
    <property type="evidence" value="ECO:0007669"/>
    <property type="project" value="UniProtKB-KW"/>
</dbReference>
<dbReference type="InterPro" id="IPR010998">
    <property type="entry name" value="Integrase_recombinase_N"/>
</dbReference>
<dbReference type="InterPro" id="IPR013762">
    <property type="entry name" value="Integrase-like_cat_sf"/>
</dbReference>
<dbReference type="PANTHER" id="PTHR30629">
    <property type="entry name" value="PROPHAGE INTEGRASE"/>
    <property type="match status" value="1"/>
</dbReference>
<evidence type="ECO:0000313" key="7">
    <source>
        <dbReference type="Proteomes" id="UP000261032"/>
    </source>
</evidence>
<dbReference type="InterPro" id="IPR050808">
    <property type="entry name" value="Phage_Integrase"/>
</dbReference>
<evidence type="ECO:0000256" key="3">
    <source>
        <dbReference type="ARBA" id="ARBA00023125"/>
    </source>
</evidence>